<dbReference type="SUPFAM" id="SSF53756">
    <property type="entry name" value="UDP-Glycosyltransferase/glycogen phosphorylase"/>
    <property type="match status" value="1"/>
</dbReference>
<evidence type="ECO:0000313" key="7">
    <source>
        <dbReference type="Proteomes" id="UP001176961"/>
    </source>
</evidence>
<evidence type="ECO:0000256" key="1">
    <source>
        <dbReference type="ARBA" id="ARBA00009995"/>
    </source>
</evidence>
<proteinExistence type="inferred from homology"/>
<dbReference type="AlphaFoldDB" id="A0AA36H4V1"/>
<keyword evidence="3" id="KW-0328">Glycosyltransferase</keyword>
<evidence type="ECO:0000256" key="5">
    <source>
        <dbReference type="SAM" id="SignalP"/>
    </source>
</evidence>
<reference evidence="6" key="1">
    <citation type="submission" date="2023-07" db="EMBL/GenBank/DDBJ databases">
        <authorList>
            <consortium name="CYATHOMIX"/>
        </authorList>
    </citation>
    <scope>NUCLEOTIDE SEQUENCE</scope>
    <source>
        <strain evidence="6">N/A</strain>
    </source>
</reference>
<comment type="caution">
    <text evidence="6">The sequence shown here is derived from an EMBL/GenBank/DDBJ whole genome shotgun (WGS) entry which is preliminary data.</text>
</comment>
<sequence length="189" mass="20930">MLDLRLVIIAVTICEAHKILVVIPKMGYSHMKFLGCIADTLVDAGYDVVSLQPVIFPHVDNGTKKSRLIQIDVDEEMTKELVSSNREIQQHLWTASATNPIGVIEDYWKTKSFLKGKSENFDLGITELFDFAGMAVFEAIGLKNIVGADSHSSLMEGTAYAIGAPVIPSFMPGRLYFVTMLSDFSNFSY</sequence>
<evidence type="ECO:0000313" key="6">
    <source>
        <dbReference type="EMBL" id="CAJ0603762.1"/>
    </source>
</evidence>
<accession>A0AA36H4V1</accession>
<dbReference type="InterPro" id="IPR050271">
    <property type="entry name" value="UDP-glycosyltransferase"/>
</dbReference>
<evidence type="ECO:0000256" key="2">
    <source>
        <dbReference type="ARBA" id="ARBA00012544"/>
    </source>
</evidence>
<dbReference type="EC" id="2.4.1.17" evidence="2"/>
<dbReference type="PANTHER" id="PTHR48043:SF150">
    <property type="entry name" value="GLUCURONOSYLTRANSFERASE"/>
    <property type="match status" value="1"/>
</dbReference>
<dbReference type="Proteomes" id="UP001176961">
    <property type="component" value="Unassembled WGS sequence"/>
</dbReference>
<evidence type="ECO:0000256" key="3">
    <source>
        <dbReference type="ARBA" id="ARBA00022676"/>
    </source>
</evidence>
<gene>
    <name evidence="6" type="ORF">CYNAS_LOCUS15745</name>
</gene>
<keyword evidence="7" id="KW-1185">Reference proteome</keyword>
<dbReference type="PANTHER" id="PTHR48043">
    <property type="entry name" value="EG:EG0003.4 PROTEIN-RELATED"/>
    <property type="match status" value="1"/>
</dbReference>
<name>A0AA36H4V1_CYLNA</name>
<evidence type="ECO:0000256" key="4">
    <source>
        <dbReference type="ARBA" id="ARBA00022679"/>
    </source>
</evidence>
<organism evidence="6 7">
    <name type="scientific">Cylicocyclus nassatus</name>
    <name type="common">Nematode worm</name>
    <dbReference type="NCBI Taxonomy" id="53992"/>
    <lineage>
        <taxon>Eukaryota</taxon>
        <taxon>Metazoa</taxon>
        <taxon>Ecdysozoa</taxon>
        <taxon>Nematoda</taxon>
        <taxon>Chromadorea</taxon>
        <taxon>Rhabditida</taxon>
        <taxon>Rhabditina</taxon>
        <taxon>Rhabditomorpha</taxon>
        <taxon>Strongyloidea</taxon>
        <taxon>Strongylidae</taxon>
        <taxon>Cylicocyclus</taxon>
    </lineage>
</organism>
<keyword evidence="4" id="KW-0808">Transferase</keyword>
<comment type="similarity">
    <text evidence="1">Belongs to the UDP-glycosyltransferase family.</text>
</comment>
<feature type="signal peptide" evidence="5">
    <location>
        <begin position="1"/>
        <end position="16"/>
    </location>
</feature>
<feature type="chain" id="PRO_5041258969" description="glucuronosyltransferase" evidence="5">
    <location>
        <begin position="17"/>
        <end position="189"/>
    </location>
</feature>
<protein>
    <recommendedName>
        <fullName evidence="2">glucuronosyltransferase</fullName>
        <ecNumber evidence="2">2.4.1.17</ecNumber>
    </recommendedName>
</protein>
<dbReference type="GO" id="GO:0015020">
    <property type="term" value="F:glucuronosyltransferase activity"/>
    <property type="evidence" value="ECO:0007669"/>
    <property type="project" value="UniProtKB-EC"/>
</dbReference>
<dbReference type="EMBL" id="CATQJL010000305">
    <property type="protein sequence ID" value="CAJ0603762.1"/>
    <property type="molecule type" value="Genomic_DNA"/>
</dbReference>
<keyword evidence="5" id="KW-0732">Signal</keyword>